<dbReference type="AlphaFoldDB" id="A0AAN6SFF6"/>
<dbReference type="EMBL" id="MU859159">
    <property type="protein sequence ID" value="KAK3951036.1"/>
    <property type="molecule type" value="Genomic_DNA"/>
</dbReference>
<comment type="caution">
    <text evidence="1">The sequence shown here is derived from an EMBL/GenBank/DDBJ whole genome shotgun (WGS) entry which is preliminary data.</text>
</comment>
<dbReference type="Proteomes" id="UP001303222">
    <property type="component" value="Unassembled WGS sequence"/>
</dbReference>
<gene>
    <name evidence="1" type="ORF">QBC32DRAFT_171212</name>
</gene>
<evidence type="ECO:0000313" key="2">
    <source>
        <dbReference type="Proteomes" id="UP001303222"/>
    </source>
</evidence>
<proteinExistence type="predicted"/>
<reference evidence="1" key="1">
    <citation type="journal article" date="2023" name="Mol. Phylogenet. Evol.">
        <title>Genome-scale phylogeny and comparative genomics of the fungal order Sordariales.</title>
        <authorList>
            <person name="Hensen N."/>
            <person name="Bonometti L."/>
            <person name="Westerberg I."/>
            <person name="Brannstrom I.O."/>
            <person name="Guillou S."/>
            <person name="Cros-Aarteil S."/>
            <person name="Calhoun S."/>
            <person name="Haridas S."/>
            <person name="Kuo A."/>
            <person name="Mondo S."/>
            <person name="Pangilinan J."/>
            <person name="Riley R."/>
            <person name="LaButti K."/>
            <person name="Andreopoulos B."/>
            <person name="Lipzen A."/>
            <person name="Chen C."/>
            <person name="Yan M."/>
            <person name="Daum C."/>
            <person name="Ng V."/>
            <person name="Clum A."/>
            <person name="Steindorff A."/>
            <person name="Ohm R.A."/>
            <person name="Martin F."/>
            <person name="Silar P."/>
            <person name="Natvig D.O."/>
            <person name="Lalanne C."/>
            <person name="Gautier V."/>
            <person name="Ament-Velasquez S.L."/>
            <person name="Kruys A."/>
            <person name="Hutchinson M.I."/>
            <person name="Powell A.J."/>
            <person name="Barry K."/>
            <person name="Miller A.N."/>
            <person name="Grigoriev I.V."/>
            <person name="Debuchy R."/>
            <person name="Gladieux P."/>
            <person name="Hiltunen Thoren M."/>
            <person name="Johannesson H."/>
        </authorList>
    </citation>
    <scope>NUCLEOTIDE SEQUENCE</scope>
    <source>
        <strain evidence="1">CBS 626.80</strain>
    </source>
</reference>
<name>A0AAN6SFF6_9PEZI</name>
<protein>
    <submittedName>
        <fullName evidence="1">Uncharacterized protein</fullName>
    </submittedName>
</protein>
<sequence length="109" mass="12614">MIFVFPPVIALEVGTWLGLFASSTKPVTVQFKLACNLRTYYIHAPALPFLFVFIRWENMSIFRQSAGEVLVHPHLPHRHSFWVAPSSFSAYRVRRSFSSFQIPQCLFHS</sequence>
<accession>A0AAN6SFF6</accession>
<reference evidence="1" key="2">
    <citation type="submission" date="2023-06" db="EMBL/GenBank/DDBJ databases">
        <authorList>
            <consortium name="Lawrence Berkeley National Laboratory"/>
            <person name="Mondo S.J."/>
            <person name="Hensen N."/>
            <person name="Bonometti L."/>
            <person name="Westerberg I."/>
            <person name="Brannstrom I.O."/>
            <person name="Guillou S."/>
            <person name="Cros-Aarteil S."/>
            <person name="Calhoun S."/>
            <person name="Haridas S."/>
            <person name="Kuo A."/>
            <person name="Pangilinan J."/>
            <person name="Riley R."/>
            <person name="Labutti K."/>
            <person name="Andreopoulos B."/>
            <person name="Lipzen A."/>
            <person name="Chen C."/>
            <person name="Yanf M."/>
            <person name="Daum C."/>
            <person name="Ng V."/>
            <person name="Clum A."/>
            <person name="Steindorff A."/>
            <person name="Ohm R."/>
            <person name="Martin F."/>
            <person name="Silar P."/>
            <person name="Natvig D."/>
            <person name="Lalanne C."/>
            <person name="Gautier V."/>
            <person name="Ament-Velasquez S.L."/>
            <person name="Kruys A."/>
            <person name="Hutchinson M.I."/>
            <person name="Powell A.J."/>
            <person name="Barry K."/>
            <person name="Miller A.N."/>
            <person name="Grigoriev I.V."/>
            <person name="Debuchy R."/>
            <person name="Gladieux P."/>
            <person name="Thoren M.H."/>
            <person name="Johannesson H."/>
        </authorList>
    </citation>
    <scope>NUCLEOTIDE SEQUENCE</scope>
    <source>
        <strain evidence="1">CBS 626.80</strain>
    </source>
</reference>
<keyword evidence="2" id="KW-1185">Reference proteome</keyword>
<evidence type="ECO:0000313" key="1">
    <source>
        <dbReference type="EMBL" id="KAK3951036.1"/>
    </source>
</evidence>
<organism evidence="1 2">
    <name type="scientific">Pseudoneurospora amorphoporcata</name>
    <dbReference type="NCBI Taxonomy" id="241081"/>
    <lineage>
        <taxon>Eukaryota</taxon>
        <taxon>Fungi</taxon>
        <taxon>Dikarya</taxon>
        <taxon>Ascomycota</taxon>
        <taxon>Pezizomycotina</taxon>
        <taxon>Sordariomycetes</taxon>
        <taxon>Sordariomycetidae</taxon>
        <taxon>Sordariales</taxon>
        <taxon>Sordariaceae</taxon>
        <taxon>Pseudoneurospora</taxon>
    </lineage>
</organism>